<evidence type="ECO:0000313" key="1">
    <source>
        <dbReference type="EMBL" id="MBD8024604.1"/>
    </source>
</evidence>
<dbReference type="Proteomes" id="UP000602532">
    <property type="component" value="Unassembled WGS sequence"/>
</dbReference>
<accession>A0ABR8X5J6</accession>
<protein>
    <recommendedName>
        <fullName evidence="3">PAS domain-containing protein</fullName>
    </recommendedName>
</protein>
<evidence type="ECO:0008006" key="3">
    <source>
        <dbReference type="Google" id="ProtNLM"/>
    </source>
</evidence>
<sequence>MSTPTAPPSGLGFSMLFPPGWREFRTDVESERELTELATRGARDAGRADVALAIRQHIHRMFEGLRRRRALGVHLPVVTMDDSVLPASLTVVPVRFAPGGLARAVADRAGDAAVEEVDATGARWYRWYDRADQLEGQDAAASVTLHYMIPRPDDAGALHLLYAYTVLTEDRGEEPDRSLETLGHGIIGTFEWGRPA</sequence>
<organism evidence="1 2">
    <name type="scientific">Microbacterium gallinarum</name>
    <dbReference type="NCBI Taxonomy" id="2762209"/>
    <lineage>
        <taxon>Bacteria</taxon>
        <taxon>Bacillati</taxon>
        <taxon>Actinomycetota</taxon>
        <taxon>Actinomycetes</taxon>
        <taxon>Micrococcales</taxon>
        <taxon>Microbacteriaceae</taxon>
        <taxon>Microbacterium</taxon>
    </lineage>
</organism>
<name>A0ABR8X5J6_9MICO</name>
<gene>
    <name evidence="1" type="ORF">H9622_13535</name>
</gene>
<dbReference type="EMBL" id="JACSPM010000005">
    <property type="protein sequence ID" value="MBD8024604.1"/>
    <property type="molecule type" value="Genomic_DNA"/>
</dbReference>
<reference evidence="1 2" key="1">
    <citation type="submission" date="2020-08" db="EMBL/GenBank/DDBJ databases">
        <title>A Genomic Blueprint of the Chicken Gut Microbiome.</title>
        <authorList>
            <person name="Gilroy R."/>
            <person name="Ravi A."/>
            <person name="Getino M."/>
            <person name="Pursley I."/>
            <person name="Horton D.L."/>
            <person name="Alikhan N.-F."/>
            <person name="Baker D."/>
            <person name="Gharbi K."/>
            <person name="Hall N."/>
            <person name="Watson M."/>
            <person name="Adriaenssens E.M."/>
            <person name="Foster-Nyarko E."/>
            <person name="Jarju S."/>
            <person name="Secka A."/>
            <person name="Antonio M."/>
            <person name="Oren A."/>
            <person name="Chaudhuri R."/>
            <person name="La Ragione R.M."/>
            <person name="Hildebrand F."/>
            <person name="Pallen M.J."/>
        </authorList>
    </citation>
    <scope>NUCLEOTIDE SEQUENCE [LARGE SCALE GENOMIC DNA]</scope>
    <source>
        <strain evidence="1 2">Sa1CUA4</strain>
    </source>
</reference>
<keyword evidence="2" id="KW-1185">Reference proteome</keyword>
<dbReference type="RefSeq" id="WP_191766950.1">
    <property type="nucleotide sequence ID" value="NZ_JACSPM010000005.1"/>
</dbReference>
<evidence type="ECO:0000313" key="2">
    <source>
        <dbReference type="Proteomes" id="UP000602532"/>
    </source>
</evidence>
<comment type="caution">
    <text evidence="1">The sequence shown here is derived from an EMBL/GenBank/DDBJ whole genome shotgun (WGS) entry which is preliminary data.</text>
</comment>
<proteinExistence type="predicted"/>